<proteinExistence type="predicted"/>
<evidence type="ECO:0000313" key="1">
    <source>
        <dbReference type="EMBL" id="QSQ23272.1"/>
    </source>
</evidence>
<dbReference type="Proteomes" id="UP000662747">
    <property type="component" value="Chromosome"/>
</dbReference>
<gene>
    <name evidence="1" type="ORF">JY651_50770</name>
</gene>
<keyword evidence="2" id="KW-1185">Reference proteome</keyword>
<dbReference type="EMBL" id="CP071090">
    <property type="protein sequence ID" value="QSQ23272.1"/>
    <property type="molecule type" value="Genomic_DNA"/>
</dbReference>
<reference evidence="1 2" key="1">
    <citation type="submission" date="2021-02" db="EMBL/GenBank/DDBJ databases">
        <title>De Novo genome assembly of isolated myxobacteria.</title>
        <authorList>
            <person name="Stevens D.C."/>
        </authorList>
    </citation>
    <scope>NUCLEOTIDE SEQUENCE [LARGE SCALE GENOMIC DNA]</scope>
    <source>
        <strain evidence="2">SCPEA02</strain>
    </source>
</reference>
<evidence type="ECO:0008006" key="3">
    <source>
        <dbReference type="Google" id="ProtNLM"/>
    </source>
</evidence>
<evidence type="ECO:0000313" key="2">
    <source>
        <dbReference type="Proteomes" id="UP000662747"/>
    </source>
</evidence>
<organism evidence="1 2">
    <name type="scientific">Pyxidicoccus parkwayensis</name>
    <dbReference type="NCBI Taxonomy" id="2813578"/>
    <lineage>
        <taxon>Bacteria</taxon>
        <taxon>Pseudomonadati</taxon>
        <taxon>Myxococcota</taxon>
        <taxon>Myxococcia</taxon>
        <taxon>Myxococcales</taxon>
        <taxon>Cystobacterineae</taxon>
        <taxon>Myxococcaceae</taxon>
        <taxon>Pyxidicoccus</taxon>
    </lineage>
</organism>
<name>A0ABX7P0M7_9BACT</name>
<sequence length="264" mass="29680">MAITTLFGDVTTQWGRWNRSSRLKRAARRYYARPLLPIASGATDVETATRRFLLYFMLPAWLVPGVVDWVWHKRTDIEHTSGAGESLIHCLMMSEVGVPVMMGLLLEINPLTLSVMLGHSLVHEATAFADVAYATNHQREVLPREQHTHSFLEVLPFMAVSSIICLHWDQFLAIWGKGPAAKRAKWRFALKKERLPSRYMRSILTAIGALLAVPYANELWRCVSAQRRGEALPPWKVGPREPVAIPPEEIAARSSGTPTPVEAH</sequence>
<protein>
    <recommendedName>
        <fullName evidence="3">Diguanylate cyclase</fullName>
    </recommendedName>
</protein>
<accession>A0ABX7P0M7</accession>
<dbReference type="RefSeq" id="WP_206724847.1">
    <property type="nucleotide sequence ID" value="NZ_CP071090.1"/>
</dbReference>